<dbReference type="InterPro" id="IPR034045">
    <property type="entry name" value="Pep_S8_CspA-like"/>
</dbReference>
<evidence type="ECO:0000256" key="1">
    <source>
        <dbReference type="ARBA" id="ARBA00011073"/>
    </source>
</evidence>
<dbReference type="GO" id="GO:0004252">
    <property type="term" value="F:serine-type endopeptidase activity"/>
    <property type="evidence" value="ECO:0007669"/>
    <property type="project" value="UniProtKB-UniRule"/>
</dbReference>
<dbReference type="PROSITE" id="PS51892">
    <property type="entry name" value="SUBTILASE"/>
    <property type="match status" value="1"/>
</dbReference>
<reference evidence="9" key="1">
    <citation type="submission" date="2021-10" db="EMBL/GenBank/DDBJ databases">
        <title>Anaerobic single-cell dispensing facilitates the cultivation of human gut bacteria.</title>
        <authorList>
            <person name="Afrizal A."/>
        </authorList>
    </citation>
    <scope>NUCLEOTIDE SEQUENCE</scope>
    <source>
        <strain evidence="9">CLA-AA-H274</strain>
    </source>
</reference>
<gene>
    <name evidence="9" type="ORF">LKD32_10960</name>
</gene>
<dbReference type="InterPro" id="IPR036852">
    <property type="entry name" value="Peptidase_S8/S53_dom_sf"/>
</dbReference>
<dbReference type="PANTHER" id="PTHR43806:SF11">
    <property type="entry name" value="CEREVISIN-RELATED"/>
    <property type="match status" value="1"/>
</dbReference>
<comment type="caution">
    <text evidence="9">The sequence shown here is derived from an EMBL/GenBank/DDBJ whole genome shotgun (WGS) entry which is preliminary data.</text>
</comment>
<dbReference type="Proteomes" id="UP001198962">
    <property type="component" value="Unassembled WGS sequence"/>
</dbReference>
<feature type="domain" description="Csp protease B prodomain" evidence="8">
    <location>
        <begin position="17"/>
        <end position="115"/>
    </location>
</feature>
<dbReference type="Gene3D" id="3.40.50.200">
    <property type="entry name" value="Peptidase S8/S53 domain"/>
    <property type="match status" value="1"/>
</dbReference>
<comment type="similarity">
    <text evidence="1 6">Belongs to the peptidase S8 family.</text>
</comment>
<keyword evidence="3 6" id="KW-0378">Hydrolase</keyword>
<dbReference type="InterPro" id="IPR050131">
    <property type="entry name" value="Peptidase_S8_subtilisin-like"/>
</dbReference>
<dbReference type="InterPro" id="IPR041365">
    <property type="entry name" value="CspB_prodomain"/>
</dbReference>
<dbReference type="InterPro" id="IPR023828">
    <property type="entry name" value="Peptidase_S8_Ser-AS"/>
</dbReference>
<accession>A0AAE3ATV8</accession>
<feature type="domain" description="Peptidase S8/S53" evidence="7">
    <location>
        <begin position="166"/>
        <end position="349"/>
    </location>
</feature>
<evidence type="ECO:0000313" key="10">
    <source>
        <dbReference type="Proteomes" id="UP001198962"/>
    </source>
</evidence>
<evidence type="ECO:0000256" key="5">
    <source>
        <dbReference type="PIRSR" id="PIRSR615500-1"/>
    </source>
</evidence>
<keyword evidence="10" id="KW-1185">Reference proteome</keyword>
<dbReference type="Gene3D" id="2.60.120.1290">
    <property type="match status" value="1"/>
</dbReference>
<dbReference type="GO" id="GO:0006508">
    <property type="term" value="P:proteolysis"/>
    <property type="evidence" value="ECO:0007669"/>
    <property type="project" value="UniProtKB-KW"/>
</dbReference>
<dbReference type="InterPro" id="IPR022398">
    <property type="entry name" value="Peptidase_S8_His-AS"/>
</dbReference>
<dbReference type="Pfam" id="PF18425">
    <property type="entry name" value="CspB_prodomain"/>
    <property type="match status" value="1"/>
</dbReference>
<dbReference type="AlphaFoldDB" id="A0AAE3ATV8"/>
<evidence type="ECO:0000259" key="7">
    <source>
        <dbReference type="Pfam" id="PF00082"/>
    </source>
</evidence>
<dbReference type="EMBL" id="JAJEPU010000034">
    <property type="protein sequence ID" value="MCC2165380.1"/>
    <property type="molecule type" value="Genomic_DNA"/>
</dbReference>
<dbReference type="RefSeq" id="WP_308451698.1">
    <property type="nucleotide sequence ID" value="NZ_JAJEPU010000034.1"/>
</dbReference>
<proteinExistence type="inferred from homology"/>
<keyword evidence="4 6" id="KW-0720">Serine protease</keyword>
<dbReference type="PROSITE" id="PS00137">
    <property type="entry name" value="SUBTILASE_HIS"/>
    <property type="match status" value="1"/>
</dbReference>
<dbReference type="CDD" id="cd07478">
    <property type="entry name" value="Peptidases_S8_CspA-like"/>
    <property type="match status" value="1"/>
</dbReference>
<evidence type="ECO:0000256" key="3">
    <source>
        <dbReference type="ARBA" id="ARBA00022801"/>
    </source>
</evidence>
<keyword evidence="2 6" id="KW-0645">Protease</keyword>
<dbReference type="InterPro" id="IPR000209">
    <property type="entry name" value="Peptidase_S8/S53_dom"/>
</dbReference>
<evidence type="ECO:0000256" key="6">
    <source>
        <dbReference type="PROSITE-ProRule" id="PRU01240"/>
    </source>
</evidence>
<dbReference type="SUPFAM" id="SSF52743">
    <property type="entry name" value="Subtilisin-like"/>
    <property type="match status" value="1"/>
</dbReference>
<dbReference type="InterPro" id="IPR015500">
    <property type="entry name" value="Peptidase_S8_subtilisin-rel"/>
</dbReference>
<feature type="active site" description="Charge relay system" evidence="5 6">
    <location>
        <position position="175"/>
    </location>
</feature>
<organism evidence="9 10">
    <name type="scientific">Brotaphodocola catenula</name>
    <dbReference type="NCBI Taxonomy" id="2885361"/>
    <lineage>
        <taxon>Bacteria</taxon>
        <taxon>Bacillati</taxon>
        <taxon>Bacillota</taxon>
        <taxon>Clostridia</taxon>
        <taxon>Lachnospirales</taxon>
        <taxon>Lachnospiraceae</taxon>
        <taxon>Brotaphodocola</taxon>
    </lineage>
</organism>
<dbReference type="PRINTS" id="PR00723">
    <property type="entry name" value="SUBTILISIN"/>
</dbReference>
<dbReference type="PROSITE" id="PS00138">
    <property type="entry name" value="SUBTILASE_SER"/>
    <property type="match status" value="1"/>
</dbReference>
<evidence type="ECO:0000259" key="8">
    <source>
        <dbReference type="Pfam" id="PF18425"/>
    </source>
</evidence>
<protein>
    <submittedName>
        <fullName evidence="9">S8 family serine peptidase</fullName>
    </submittedName>
</protein>
<evidence type="ECO:0000256" key="2">
    <source>
        <dbReference type="ARBA" id="ARBA00022670"/>
    </source>
</evidence>
<sequence>MVEIDLSVEKTGTSTNQKLENILNLSLDVTPEERARSQELETGYNPQEKTWEVIVKYSGSLDALENQVERERHTGQRDKIKVEEMRNEYAILTLPESLIERVSALPQIEYIEKPKRLFFSETIGTASCISALQELFDESGNGRDPDDGQGAKNEFSGFDGLGRLTGSGTIIAVADSGIDWFHEDFRNPDGTTRILALWDQTLGQVFTREEINQALAGGDRNQAYRILPSVDSSGHGTAVAGIAVGNGRARKGRYRGVAYESELLVIKLGNPQANLPAEGFPRTTEVMRAVNFAVVRAVGENRPLALNLSFGNTYGSHDGSSLLETFLNDIGNYGRTTIVVGSGNEGASSGHVSGIVRERRNQNLGAGASGNGAGFRRTPTETNAEEAKVELLVGEYENGFSVQLWKDYTDQFEIRLQTPTGEIFGPLAETLGAVRYRYRQTQILIYYGKPGPYSLAQEIYFDFVPDEGAYVESGDWTFWITAVRTVVGRYDLWLPSAGILGESTRFLRPSPDTTLTIPSCAQNVITVGAYNSAYQSYADFSGRGFTRKNQFVKPDLAAPGVGLMAPSPGGGYRQVSGTSFATPVVTGSTALMMEWGIVNGNDPYLYGEKVKAYLRRGARQLPGFSEYPNPYVGFGTLCVRDSLPRQERI</sequence>
<evidence type="ECO:0000256" key="4">
    <source>
        <dbReference type="ARBA" id="ARBA00022825"/>
    </source>
</evidence>
<dbReference type="PANTHER" id="PTHR43806">
    <property type="entry name" value="PEPTIDASE S8"/>
    <property type="match status" value="1"/>
</dbReference>
<feature type="active site" description="Charge relay system" evidence="5 6">
    <location>
        <position position="579"/>
    </location>
</feature>
<name>A0AAE3ATV8_9FIRM</name>
<evidence type="ECO:0000313" key="9">
    <source>
        <dbReference type="EMBL" id="MCC2165380.1"/>
    </source>
</evidence>
<feature type="active site" description="Charge relay system" evidence="5 6">
    <location>
        <position position="235"/>
    </location>
</feature>
<dbReference type="Pfam" id="PF00082">
    <property type="entry name" value="Peptidase_S8"/>
    <property type="match status" value="2"/>
</dbReference>
<feature type="domain" description="Peptidase S8/S53" evidence="7">
    <location>
        <begin position="512"/>
        <end position="627"/>
    </location>
</feature>
<dbReference type="Gene3D" id="3.30.70.2980">
    <property type="match status" value="1"/>
</dbReference>